<feature type="region of interest" description="Disordered" evidence="1">
    <location>
        <begin position="57"/>
        <end position="168"/>
    </location>
</feature>
<feature type="compositionally biased region" description="Basic and acidic residues" evidence="1">
    <location>
        <begin position="109"/>
        <end position="118"/>
    </location>
</feature>
<evidence type="ECO:0000313" key="2">
    <source>
        <dbReference type="EMBL" id="AIL97200.1"/>
    </source>
</evidence>
<gene>
    <name evidence="2" type="ORF">CUREI_07740</name>
</gene>
<dbReference type="KEGG" id="cuv:CUREI_07740"/>
<protein>
    <recommendedName>
        <fullName evidence="4">DUF4878 domain-containing protein</fullName>
    </recommendedName>
</protein>
<dbReference type="AlphaFoldDB" id="A0A077HLL7"/>
<evidence type="ECO:0000256" key="1">
    <source>
        <dbReference type="SAM" id="MobiDB-lite"/>
    </source>
</evidence>
<dbReference type="RefSeq" id="WP_038612275.1">
    <property type="nucleotide sequence ID" value="NZ_CP009215.1"/>
</dbReference>
<dbReference type="EMBL" id="CP009215">
    <property type="protein sequence ID" value="AIL97200.1"/>
    <property type="molecule type" value="Genomic_DNA"/>
</dbReference>
<sequence length="278" mass="29177">MSRTLAHAFDERDSQQLVLFVASDNERFRYTVKLQTKQSIALTAVALALVAPLTACGSDDEGSSGGLSTAAEAPASASVANTSTEESADGADKADNADDTEESTATETTTKRAAKDGASEGAGTDGAAQSGNGGQPATLANPFENGVPQNTNQPLPSGTAGSDEDRKQMEATARAVLNPGSWANWASAILDNSCKAVSDQMMQELERQGLTLQQVEEASRLAEQQGQGLDMYETDVSISDVRVDGNRASASLTARSEKGEETSTMIFQKEDGRWKLCN</sequence>
<dbReference type="STRING" id="401472.CUREI_07740"/>
<dbReference type="HOGENOM" id="CLU_087222_0_0_11"/>
<feature type="compositionally biased region" description="Low complexity" evidence="1">
    <location>
        <begin position="66"/>
        <end position="80"/>
    </location>
</feature>
<accession>A0A077HLL7</accession>
<keyword evidence="3" id="KW-1185">Reference proteome</keyword>
<reference evidence="2 3" key="1">
    <citation type="submission" date="2014-08" db="EMBL/GenBank/DDBJ databases">
        <title>Complete genome sequence of Corynebacterium ureicelerivorans DSM 45051, a lipophilic and urea-splitting isolate from a blood culture of a septicaemia patient.</title>
        <authorList>
            <person name="Tippelt A."/>
            <person name="Albersmeier A."/>
            <person name="Brinkrolf K."/>
            <person name="Ruckert C."/>
            <person name="Tauch A."/>
        </authorList>
    </citation>
    <scope>NUCLEOTIDE SEQUENCE [LARGE SCALE GENOMIC DNA]</scope>
    <source>
        <strain evidence="2 3">IMMIB RIV-2301</strain>
    </source>
</reference>
<evidence type="ECO:0008006" key="4">
    <source>
        <dbReference type="Google" id="ProtNLM"/>
    </source>
</evidence>
<name>A0A077HLL7_9CORY</name>
<proteinExistence type="predicted"/>
<feature type="compositionally biased region" description="Polar residues" evidence="1">
    <location>
        <begin position="147"/>
        <end position="160"/>
    </location>
</feature>
<dbReference type="Proteomes" id="UP000028939">
    <property type="component" value="Chromosome"/>
</dbReference>
<evidence type="ECO:0000313" key="3">
    <source>
        <dbReference type="Proteomes" id="UP000028939"/>
    </source>
</evidence>
<dbReference type="OrthoDB" id="4427703at2"/>
<organism evidence="2 3">
    <name type="scientific">Corynebacterium ureicelerivorans</name>
    <dbReference type="NCBI Taxonomy" id="401472"/>
    <lineage>
        <taxon>Bacteria</taxon>
        <taxon>Bacillati</taxon>
        <taxon>Actinomycetota</taxon>
        <taxon>Actinomycetes</taxon>
        <taxon>Mycobacteriales</taxon>
        <taxon>Corynebacteriaceae</taxon>
        <taxon>Corynebacterium</taxon>
    </lineage>
</organism>